<reference evidence="1 2" key="1">
    <citation type="submission" date="2016-11" db="EMBL/GenBank/DDBJ databases">
        <title>Whole genomes of Flavobacteriaceae.</title>
        <authorList>
            <person name="Stine C."/>
            <person name="Li C."/>
            <person name="Tadesse D."/>
        </authorList>
    </citation>
    <scope>NUCLEOTIDE SEQUENCE [LARGE SCALE GENOMIC DNA]</scope>
    <source>
        <strain evidence="1 2">DSM 21068</strain>
    </source>
</reference>
<accession>A0A2S7KC30</accession>
<evidence type="ECO:0008006" key="3">
    <source>
        <dbReference type="Google" id="ProtNLM"/>
    </source>
</evidence>
<protein>
    <recommendedName>
        <fullName evidence="3">Mobilisation protein (MobC)</fullName>
    </recommendedName>
</protein>
<gene>
    <name evidence="1" type="ORF">B0A70_13730</name>
</gene>
<evidence type="ECO:0000313" key="1">
    <source>
        <dbReference type="EMBL" id="PQA90397.1"/>
    </source>
</evidence>
<dbReference type="EMBL" id="MUGO01000024">
    <property type="protein sequence ID" value="PQA90397.1"/>
    <property type="molecule type" value="Genomic_DNA"/>
</dbReference>
<organism evidence="1 2">
    <name type="scientific">Chryseobacterium piscicola</name>
    <dbReference type="NCBI Taxonomy" id="551459"/>
    <lineage>
        <taxon>Bacteria</taxon>
        <taxon>Pseudomonadati</taxon>
        <taxon>Bacteroidota</taxon>
        <taxon>Flavobacteriia</taxon>
        <taxon>Flavobacteriales</taxon>
        <taxon>Weeksellaceae</taxon>
        <taxon>Chryseobacterium group</taxon>
        <taxon>Chryseobacterium</taxon>
    </lineage>
</organism>
<name>A0A2S7KC30_9FLAO</name>
<dbReference type="AlphaFoldDB" id="A0A2S7KC30"/>
<proteinExistence type="predicted"/>
<keyword evidence="2" id="KW-1185">Reference proteome</keyword>
<dbReference type="Proteomes" id="UP000238314">
    <property type="component" value="Unassembled WGS sequence"/>
</dbReference>
<evidence type="ECO:0000313" key="2">
    <source>
        <dbReference type="Proteomes" id="UP000238314"/>
    </source>
</evidence>
<comment type="caution">
    <text evidence="1">The sequence shown here is derived from an EMBL/GenBank/DDBJ whole genome shotgun (WGS) entry which is preliminary data.</text>
</comment>
<sequence length="120" mass="14263">MNKMANKEAIIKFRIEVKRKMSWKNICTSRNISLSEMIIDSVEKRLPNYERRKVLSFIEKQDNSFAKVENNINQIARIANSQKFLSKNDFDSFNLLLKEVVRLKQEQNKTFIQFYALLAK</sequence>